<dbReference type="GO" id="GO:0044550">
    <property type="term" value="P:secondary metabolite biosynthetic process"/>
    <property type="evidence" value="ECO:0007669"/>
    <property type="project" value="TreeGrafter"/>
</dbReference>
<keyword evidence="3" id="KW-0812">Transmembrane</keyword>
<evidence type="ECO:0000313" key="5">
    <source>
        <dbReference type="EMBL" id="KEQ02301.1"/>
    </source>
</evidence>
<keyword evidence="2" id="KW-0012">Acyltransferase</keyword>
<dbReference type="InterPro" id="IPR016039">
    <property type="entry name" value="Thiolase-like"/>
</dbReference>
<protein>
    <recommendedName>
        <fullName evidence="4">Beta-ketoacyl-[acyl-carrier-protein] synthase III C-terminal domain-containing protein</fullName>
    </recommendedName>
</protein>
<accession>A0A922NW77</accession>
<gene>
    <name evidence="5" type="ORF">GV68_23365</name>
</gene>
<keyword evidence="6" id="KW-1185">Reference proteome</keyword>
<name>A0A922NW77_9HYPH</name>
<keyword evidence="3" id="KW-0472">Membrane</keyword>
<dbReference type="EMBL" id="JOKJ01000060">
    <property type="protein sequence ID" value="KEQ02301.1"/>
    <property type="molecule type" value="Genomic_DNA"/>
</dbReference>
<keyword evidence="3" id="KW-1133">Transmembrane helix</keyword>
<dbReference type="AlphaFoldDB" id="A0A922NW77"/>
<feature type="transmembrane region" description="Helical" evidence="3">
    <location>
        <begin position="87"/>
        <end position="106"/>
    </location>
</feature>
<evidence type="ECO:0000259" key="4">
    <source>
        <dbReference type="Pfam" id="PF08541"/>
    </source>
</evidence>
<sequence>MSVPAGHQVVKNAAQAMEAAGLAAQDICRFVPHQANSRIINAVCDQLGLSRQTAVRTIDEFGNSSAATIPLSLSLANQERPFVSGECLLLAAAGAGMVGGAVAFRFA</sequence>
<evidence type="ECO:0000256" key="2">
    <source>
        <dbReference type="ARBA" id="ARBA00023315"/>
    </source>
</evidence>
<dbReference type="GO" id="GO:0016746">
    <property type="term" value="F:acyltransferase activity"/>
    <property type="evidence" value="ECO:0007669"/>
    <property type="project" value="UniProtKB-KW"/>
</dbReference>
<dbReference type="InterPro" id="IPR013747">
    <property type="entry name" value="ACP_syn_III_C"/>
</dbReference>
<dbReference type="PANTHER" id="PTHR34069:SF2">
    <property type="entry name" value="BETA-KETOACYL-[ACYL-CARRIER-PROTEIN] SYNTHASE III"/>
    <property type="match status" value="1"/>
</dbReference>
<evidence type="ECO:0000256" key="1">
    <source>
        <dbReference type="ARBA" id="ARBA00022679"/>
    </source>
</evidence>
<reference evidence="5 6" key="1">
    <citation type="submission" date="2014-06" db="EMBL/GenBank/DDBJ databases">
        <title>Rhizobium pelagicum/R2-400B4.</title>
        <authorList>
            <person name="Kimes N.E."/>
            <person name="Lopez-Perez M."/>
        </authorList>
    </citation>
    <scope>NUCLEOTIDE SEQUENCE [LARGE SCALE GENOMIC DNA]</scope>
    <source>
        <strain evidence="5 6">R2-400B4</strain>
    </source>
</reference>
<evidence type="ECO:0000256" key="3">
    <source>
        <dbReference type="SAM" id="Phobius"/>
    </source>
</evidence>
<keyword evidence="1" id="KW-0808">Transferase</keyword>
<dbReference type="PANTHER" id="PTHR34069">
    <property type="entry name" value="3-OXOACYL-[ACYL-CARRIER-PROTEIN] SYNTHASE 3"/>
    <property type="match status" value="1"/>
</dbReference>
<organism evidence="5 6">
    <name type="scientific">Pseudorhizobium pelagicum</name>
    <dbReference type="NCBI Taxonomy" id="1509405"/>
    <lineage>
        <taxon>Bacteria</taxon>
        <taxon>Pseudomonadati</taxon>
        <taxon>Pseudomonadota</taxon>
        <taxon>Alphaproteobacteria</taxon>
        <taxon>Hyphomicrobiales</taxon>
        <taxon>Rhizobiaceae</taxon>
        <taxon>Rhizobium/Agrobacterium group</taxon>
        <taxon>Pseudorhizobium</taxon>
    </lineage>
</organism>
<dbReference type="Gene3D" id="3.40.47.10">
    <property type="match status" value="1"/>
</dbReference>
<feature type="domain" description="Beta-ketoacyl-[acyl-carrier-protein] synthase III C-terminal" evidence="4">
    <location>
        <begin position="17"/>
        <end position="105"/>
    </location>
</feature>
<dbReference type="Proteomes" id="UP000052167">
    <property type="component" value="Unassembled WGS sequence"/>
</dbReference>
<proteinExistence type="predicted"/>
<dbReference type="OrthoDB" id="9815506at2"/>
<dbReference type="SUPFAM" id="SSF53901">
    <property type="entry name" value="Thiolase-like"/>
    <property type="match status" value="1"/>
</dbReference>
<dbReference type="Pfam" id="PF08541">
    <property type="entry name" value="ACP_syn_III_C"/>
    <property type="match status" value="1"/>
</dbReference>
<comment type="caution">
    <text evidence="5">The sequence shown here is derived from an EMBL/GenBank/DDBJ whole genome shotgun (WGS) entry which is preliminary data.</text>
</comment>
<evidence type="ECO:0000313" key="6">
    <source>
        <dbReference type="Proteomes" id="UP000052167"/>
    </source>
</evidence>